<dbReference type="AlphaFoldDB" id="A0A951UVK5"/>
<feature type="transmembrane region" description="Helical" evidence="8">
    <location>
        <begin position="98"/>
        <end position="117"/>
    </location>
</feature>
<dbReference type="InterPro" id="IPR027469">
    <property type="entry name" value="Cation_efflux_TMD_sf"/>
</dbReference>
<feature type="transmembrane region" description="Helical" evidence="8">
    <location>
        <begin position="129"/>
        <end position="150"/>
    </location>
</feature>
<dbReference type="InterPro" id="IPR027470">
    <property type="entry name" value="Cation_efflux_CTD"/>
</dbReference>
<evidence type="ECO:0000256" key="7">
    <source>
        <dbReference type="ARBA" id="ARBA00023136"/>
    </source>
</evidence>
<dbReference type="Gene3D" id="1.20.1510.10">
    <property type="entry name" value="Cation efflux protein transmembrane domain"/>
    <property type="match status" value="1"/>
</dbReference>
<dbReference type="InterPro" id="IPR050681">
    <property type="entry name" value="CDF/SLC30A"/>
</dbReference>
<dbReference type="InterPro" id="IPR036837">
    <property type="entry name" value="Cation_efflux_CTD_sf"/>
</dbReference>
<evidence type="ECO:0000313" key="11">
    <source>
        <dbReference type="EMBL" id="MBW4671082.1"/>
    </source>
</evidence>
<dbReference type="EMBL" id="JAHHGZ010000039">
    <property type="protein sequence ID" value="MBW4671082.1"/>
    <property type="molecule type" value="Genomic_DNA"/>
</dbReference>
<evidence type="ECO:0000256" key="3">
    <source>
        <dbReference type="ARBA" id="ARBA00022448"/>
    </source>
</evidence>
<evidence type="ECO:0000256" key="6">
    <source>
        <dbReference type="ARBA" id="ARBA00023065"/>
    </source>
</evidence>
<comment type="similarity">
    <text evidence="2">Belongs to the cation diffusion facilitator (CDF) transporter (TC 2.A.4) family. SLC30A subfamily.</text>
</comment>
<reference evidence="11" key="1">
    <citation type="submission" date="2021-05" db="EMBL/GenBank/DDBJ databases">
        <authorList>
            <person name="Pietrasiak N."/>
            <person name="Ward R."/>
            <person name="Stajich J.E."/>
            <person name="Kurbessoian T."/>
        </authorList>
    </citation>
    <scope>NUCLEOTIDE SEQUENCE</scope>
    <source>
        <strain evidence="11">GSE-NOS-MK-12-04C</strain>
    </source>
</reference>
<comment type="caution">
    <text evidence="11">The sequence shown here is derived from an EMBL/GenBank/DDBJ whole genome shotgun (WGS) entry which is preliminary data.</text>
</comment>
<keyword evidence="3" id="KW-0813">Transport</keyword>
<keyword evidence="5 8" id="KW-1133">Transmembrane helix</keyword>
<protein>
    <submittedName>
        <fullName evidence="11">Cation diffusion facilitator family transporter</fullName>
    </submittedName>
</protein>
<comment type="subcellular location">
    <subcellularLocation>
        <location evidence="1">Membrane</location>
        <topology evidence="1">Multi-pass membrane protein</topology>
    </subcellularLocation>
</comment>
<dbReference type="SUPFAM" id="SSF161111">
    <property type="entry name" value="Cation efflux protein transmembrane domain-like"/>
    <property type="match status" value="1"/>
</dbReference>
<dbReference type="SUPFAM" id="SSF160240">
    <property type="entry name" value="Cation efflux protein cytoplasmic domain-like"/>
    <property type="match status" value="1"/>
</dbReference>
<evidence type="ECO:0000256" key="4">
    <source>
        <dbReference type="ARBA" id="ARBA00022692"/>
    </source>
</evidence>
<keyword evidence="4 8" id="KW-0812">Transmembrane</keyword>
<dbReference type="Pfam" id="PF01545">
    <property type="entry name" value="Cation_efflux"/>
    <property type="match status" value="1"/>
</dbReference>
<organism evidence="11 12">
    <name type="scientific">Cyanomargarita calcarea GSE-NOS-MK-12-04C</name>
    <dbReference type="NCBI Taxonomy" id="2839659"/>
    <lineage>
        <taxon>Bacteria</taxon>
        <taxon>Bacillati</taxon>
        <taxon>Cyanobacteriota</taxon>
        <taxon>Cyanophyceae</taxon>
        <taxon>Nostocales</taxon>
        <taxon>Cyanomargaritaceae</taxon>
        <taxon>Cyanomargarita</taxon>
    </lineage>
</organism>
<gene>
    <name evidence="11" type="ORF">KME60_27575</name>
</gene>
<dbReference type="Pfam" id="PF16916">
    <property type="entry name" value="ZT_dimer"/>
    <property type="match status" value="1"/>
</dbReference>
<evidence type="ECO:0000259" key="10">
    <source>
        <dbReference type="Pfam" id="PF16916"/>
    </source>
</evidence>
<evidence type="ECO:0000313" key="12">
    <source>
        <dbReference type="Proteomes" id="UP000729701"/>
    </source>
</evidence>
<feature type="domain" description="Cation efflux protein transmembrane" evidence="9">
    <location>
        <begin position="28"/>
        <end position="219"/>
    </location>
</feature>
<dbReference type="PANTHER" id="PTHR11562:SF17">
    <property type="entry name" value="RE54080P-RELATED"/>
    <property type="match status" value="1"/>
</dbReference>
<evidence type="ECO:0000256" key="8">
    <source>
        <dbReference type="SAM" id="Phobius"/>
    </source>
</evidence>
<dbReference type="GO" id="GO:0005385">
    <property type="term" value="F:zinc ion transmembrane transporter activity"/>
    <property type="evidence" value="ECO:0007669"/>
    <property type="project" value="TreeGrafter"/>
</dbReference>
<dbReference type="NCBIfam" id="TIGR01297">
    <property type="entry name" value="CDF"/>
    <property type="match status" value="1"/>
</dbReference>
<name>A0A951UVK5_9CYAN</name>
<evidence type="ECO:0000256" key="5">
    <source>
        <dbReference type="ARBA" id="ARBA00022989"/>
    </source>
</evidence>
<feature type="transmembrane region" description="Helical" evidence="8">
    <location>
        <begin position="58"/>
        <end position="78"/>
    </location>
</feature>
<evidence type="ECO:0000256" key="2">
    <source>
        <dbReference type="ARBA" id="ARBA00008873"/>
    </source>
</evidence>
<dbReference type="Proteomes" id="UP000729701">
    <property type="component" value="Unassembled WGS sequence"/>
</dbReference>
<dbReference type="PANTHER" id="PTHR11562">
    <property type="entry name" value="CATION EFFLUX PROTEIN/ ZINC TRANSPORTER"/>
    <property type="match status" value="1"/>
</dbReference>
<keyword evidence="6" id="KW-0406">Ion transport</keyword>
<dbReference type="InterPro" id="IPR002524">
    <property type="entry name" value="Cation_efflux"/>
</dbReference>
<accession>A0A951UVK5</accession>
<feature type="transmembrane region" description="Helical" evidence="8">
    <location>
        <begin position="27"/>
        <end position="46"/>
    </location>
</feature>
<evidence type="ECO:0000256" key="1">
    <source>
        <dbReference type="ARBA" id="ARBA00004141"/>
    </source>
</evidence>
<dbReference type="InterPro" id="IPR058533">
    <property type="entry name" value="Cation_efflux_TM"/>
</dbReference>
<reference evidence="11" key="2">
    <citation type="journal article" date="2022" name="Microbiol. Resour. Announc.">
        <title>Metagenome Sequencing to Explore Phylogenomics of Terrestrial Cyanobacteria.</title>
        <authorList>
            <person name="Ward R.D."/>
            <person name="Stajich J.E."/>
            <person name="Johansen J.R."/>
            <person name="Huntemann M."/>
            <person name="Clum A."/>
            <person name="Foster B."/>
            <person name="Foster B."/>
            <person name="Roux S."/>
            <person name="Palaniappan K."/>
            <person name="Varghese N."/>
            <person name="Mukherjee S."/>
            <person name="Reddy T.B.K."/>
            <person name="Daum C."/>
            <person name="Copeland A."/>
            <person name="Chen I.A."/>
            <person name="Ivanova N.N."/>
            <person name="Kyrpides N.C."/>
            <person name="Shapiro N."/>
            <person name="Eloe-Fadrosh E.A."/>
            <person name="Pietrasiak N."/>
        </authorList>
    </citation>
    <scope>NUCLEOTIDE SEQUENCE</scope>
    <source>
        <strain evidence="11">GSE-NOS-MK-12-04C</strain>
    </source>
</reference>
<feature type="transmembrane region" description="Helical" evidence="8">
    <location>
        <begin position="189"/>
        <end position="211"/>
    </location>
</feature>
<keyword evidence="7 8" id="KW-0472">Membrane</keyword>
<feature type="domain" description="Cation efflux protein cytoplasmic" evidence="10">
    <location>
        <begin position="226"/>
        <end position="297"/>
    </location>
</feature>
<sequence>MVLSQQCKCDIVDNSANMTRSRQKTQLLWITVALLALFFVAEWSVGLWSHSLSLQADAGHILSDVAALGLSLFATWLAQQPATGKATFGHHRVEILAALVNGLTLLAIALVISWEAINRFQTPETILDLPMLAIACLGLIVNLLNITLLHPHSHDDLNLRGAFLHVIADTVSSLGVILAAVVIHLWNWLWADAAISLVVALLTGLSALPILRESLNILLEYAPKSIDPVEVQNYLESVAGVVKVEKLYIWRISQGKVMLSANLIVDCARTSERDRLLKELQNHLRENFGIGETTLQLTSRVAIHPLFHQDLVSAIAFGKVKIGNGY</sequence>
<dbReference type="GO" id="GO:0005886">
    <property type="term" value="C:plasma membrane"/>
    <property type="evidence" value="ECO:0007669"/>
    <property type="project" value="TreeGrafter"/>
</dbReference>
<feature type="transmembrane region" description="Helical" evidence="8">
    <location>
        <begin position="162"/>
        <end position="183"/>
    </location>
</feature>
<proteinExistence type="inferred from homology"/>
<evidence type="ECO:0000259" key="9">
    <source>
        <dbReference type="Pfam" id="PF01545"/>
    </source>
</evidence>